<reference evidence="6 7" key="1">
    <citation type="submission" date="2017-11" db="EMBL/GenBank/DDBJ databases">
        <title>Evolution of Phototrophy in the Chloroflexi Phylum Driven by Horizontal Gene Transfer.</title>
        <authorList>
            <person name="Ward L.M."/>
            <person name="Hemp J."/>
            <person name="Shih P.M."/>
            <person name="Mcglynn S.E."/>
            <person name="Fischer W."/>
        </authorList>
    </citation>
    <scope>NUCLEOTIDE SEQUENCE [LARGE SCALE GENOMIC DNA]</scope>
    <source>
        <strain evidence="6">JP3_7</strain>
    </source>
</reference>
<dbReference type="CDD" id="cd03230">
    <property type="entry name" value="ABC_DR_subfamily_A"/>
    <property type="match status" value="1"/>
</dbReference>
<evidence type="ECO:0000256" key="3">
    <source>
        <dbReference type="ARBA" id="ARBA00022741"/>
    </source>
</evidence>
<sequence length="292" mass="30945">MALEGVSLSVSQGAIFGLVGPRGAGKTTLLKILATLVAPSAGDAFVAGRSVVNEPLRVRRQVGYLPSDFGVYPDQTCAEYIAFFAGCYGVPPKERATLAADLLQLVDLYHRKDTPADRLTPAMRQRLGMARVLAHDPRVLLLDEPLASLDPRAQVEARALLKELSSMGKTILLTAPNLAGVQDLCTHAALLQAGRIAQTGPLEDIRAAVPPYRTIAVKFLGDARLAMNLIQAAHGVVDVQPFNQPSASSDAPAGVALLKELRVTFDGTYAAASALLRSLMHSGVQVVSFAED</sequence>
<keyword evidence="4 6" id="KW-0067">ATP-binding</keyword>
<dbReference type="Proteomes" id="UP000230790">
    <property type="component" value="Unassembled WGS sequence"/>
</dbReference>
<dbReference type="SUPFAM" id="SSF52540">
    <property type="entry name" value="P-loop containing nucleoside triphosphate hydrolases"/>
    <property type="match status" value="1"/>
</dbReference>
<dbReference type="InterPro" id="IPR027417">
    <property type="entry name" value="P-loop_NTPase"/>
</dbReference>
<evidence type="ECO:0000256" key="2">
    <source>
        <dbReference type="ARBA" id="ARBA00022448"/>
    </source>
</evidence>
<dbReference type="GO" id="GO:0016887">
    <property type="term" value="F:ATP hydrolysis activity"/>
    <property type="evidence" value="ECO:0007669"/>
    <property type="project" value="InterPro"/>
</dbReference>
<gene>
    <name evidence="6" type="ORF">CUN48_00125</name>
</gene>
<dbReference type="EMBL" id="PGTN01000001">
    <property type="protein sequence ID" value="PJF49057.1"/>
    <property type="molecule type" value="Genomic_DNA"/>
</dbReference>
<dbReference type="AlphaFoldDB" id="A0A2M8QGY1"/>
<dbReference type="PROSITE" id="PS50893">
    <property type="entry name" value="ABC_TRANSPORTER_2"/>
    <property type="match status" value="1"/>
</dbReference>
<protein>
    <submittedName>
        <fullName evidence="6">Multidrug ABC transporter ATP-binding protein</fullName>
    </submittedName>
</protein>
<dbReference type="GO" id="GO:0005524">
    <property type="term" value="F:ATP binding"/>
    <property type="evidence" value="ECO:0007669"/>
    <property type="project" value="UniProtKB-KW"/>
</dbReference>
<dbReference type="Gene3D" id="3.40.50.300">
    <property type="entry name" value="P-loop containing nucleotide triphosphate hydrolases"/>
    <property type="match status" value="1"/>
</dbReference>
<evidence type="ECO:0000259" key="5">
    <source>
        <dbReference type="PROSITE" id="PS50893"/>
    </source>
</evidence>
<accession>A0A2M8QGY1</accession>
<dbReference type="SMART" id="SM00382">
    <property type="entry name" value="AAA"/>
    <property type="match status" value="1"/>
</dbReference>
<dbReference type="InterPro" id="IPR003439">
    <property type="entry name" value="ABC_transporter-like_ATP-bd"/>
</dbReference>
<dbReference type="InterPro" id="IPR003593">
    <property type="entry name" value="AAA+_ATPase"/>
</dbReference>
<evidence type="ECO:0000313" key="6">
    <source>
        <dbReference type="EMBL" id="PJF49057.1"/>
    </source>
</evidence>
<comment type="caution">
    <text evidence="6">The sequence shown here is derived from an EMBL/GenBank/DDBJ whole genome shotgun (WGS) entry which is preliminary data.</text>
</comment>
<dbReference type="PANTHER" id="PTHR43335:SF3">
    <property type="entry name" value="ABC TRANSPORTER"/>
    <property type="match status" value="1"/>
</dbReference>
<dbReference type="PANTHER" id="PTHR43335">
    <property type="entry name" value="ABC TRANSPORTER, ATP-BINDING PROTEIN"/>
    <property type="match status" value="1"/>
</dbReference>
<keyword evidence="2" id="KW-0813">Transport</keyword>
<name>A0A2M8QGY1_9CHLR</name>
<evidence type="ECO:0000313" key="7">
    <source>
        <dbReference type="Proteomes" id="UP000230790"/>
    </source>
</evidence>
<organism evidence="6 7">
    <name type="scientific">Candidatus Thermofonsia Clade 3 bacterium</name>
    <dbReference type="NCBI Taxonomy" id="2364212"/>
    <lineage>
        <taxon>Bacteria</taxon>
        <taxon>Bacillati</taxon>
        <taxon>Chloroflexota</taxon>
        <taxon>Candidatus Thermofontia</taxon>
        <taxon>Candidatus Thermofonsia Clade 3</taxon>
    </lineage>
</organism>
<evidence type="ECO:0000256" key="4">
    <source>
        <dbReference type="ARBA" id="ARBA00022840"/>
    </source>
</evidence>
<feature type="domain" description="ABC transporter" evidence="5">
    <location>
        <begin position="1"/>
        <end position="218"/>
    </location>
</feature>
<proteinExistence type="inferred from homology"/>
<dbReference type="Pfam" id="PF00005">
    <property type="entry name" value="ABC_tran"/>
    <property type="match status" value="1"/>
</dbReference>
<keyword evidence="3" id="KW-0547">Nucleotide-binding</keyword>
<comment type="similarity">
    <text evidence="1">Belongs to the ABC transporter superfamily.</text>
</comment>
<evidence type="ECO:0000256" key="1">
    <source>
        <dbReference type="ARBA" id="ARBA00005417"/>
    </source>
</evidence>